<dbReference type="SMART" id="SM00004">
    <property type="entry name" value="NL"/>
    <property type="match status" value="1"/>
</dbReference>
<dbReference type="GO" id="GO:0016020">
    <property type="term" value="C:membrane"/>
    <property type="evidence" value="ECO:0007669"/>
    <property type="project" value="InterPro"/>
</dbReference>
<evidence type="ECO:0000313" key="7">
    <source>
        <dbReference type="Proteomes" id="UP000054558"/>
    </source>
</evidence>
<dbReference type="AlphaFoldDB" id="A0A1Y1HPU3"/>
<evidence type="ECO:0000256" key="4">
    <source>
        <dbReference type="SAM" id="SignalP"/>
    </source>
</evidence>
<evidence type="ECO:0000256" key="3">
    <source>
        <dbReference type="ARBA" id="ARBA00023180"/>
    </source>
</evidence>
<protein>
    <recommendedName>
        <fullName evidence="5">SRCR domain-containing protein</fullName>
    </recommendedName>
</protein>
<feature type="chain" id="PRO_5012327230" description="SRCR domain-containing protein" evidence="4">
    <location>
        <begin position="38"/>
        <end position="929"/>
    </location>
</feature>
<dbReference type="Pfam" id="PF19030">
    <property type="entry name" value="TSP1_ADAMTS"/>
    <property type="match status" value="1"/>
</dbReference>
<accession>A0A1Y1HPU3</accession>
<dbReference type="STRING" id="105231.A0A1Y1HPU3"/>
<feature type="signal peptide" evidence="4">
    <location>
        <begin position="1"/>
        <end position="37"/>
    </location>
</feature>
<dbReference type="OrthoDB" id="548529at2759"/>
<name>A0A1Y1HPU3_KLENI</name>
<dbReference type="InterPro" id="IPR000800">
    <property type="entry name" value="Notch_dom"/>
</dbReference>
<keyword evidence="7" id="KW-1185">Reference proteome</keyword>
<dbReference type="PROSITE" id="PS50287">
    <property type="entry name" value="SRCR_2"/>
    <property type="match status" value="1"/>
</dbReference>
<dbReference type="Proteomes" id="UP000054558">
    <property type="component" value="Unassembled WGS sequence"/>
</dbReference>
<dbReference type="EMBL" id="DF237008">
    <property type="protein sequence ID" value="GAQ80654.1"/>
    <property type="molecule type" value="Genomic_DNA"/>
</dbReference>
<dbReference type="InterPro" id="IPR001190">
    <property type="entry name" value="SRCR"/>
</dbReference>
<organism evidence="6 7">
    <name type="scientific">Klebsormidium nitens</name>
    <name type="common">Green alga</name>
    <name type="synonym">Ulothrix nitens</name>
    <dbReference type="NCBI Taxonomy" id="105231"/>
    <lineage>
        <taxon>Eukaryota</taxon>
        <taxon>Viridiplantae</taxon>
        <taxon>Streptophyta</taxon>
        <taxon>Klebsormidiophyceae</taxon>
        <taxon>Klebsormidiales</taxon>
        <taxon>Klebsormidiaceae</taxon>
        <taxon>Klebsormidium</taxon>
    </lineage>
</organism>
<keyword evidence="3" id="KW-0325">Glycoprotein</keyword>
<evidence type="ECO:0000256" key="1">
    <source>
        <dbReference type="ARBA" id="ARBA00022737"/>
    </source>
</evidence>
<reference evidence="6 7" key="1">
    <citation type="journal article" date="2014" name="Nat. Commun.">
        <title>Klebsormidium flaccidum genome reveals primary factors for plant terrestrial adaptation.</title>
        <authorList>
            <person name="Hori K."/>
            <person name="Maruyama F."/>
            <person name="Fujisawa T."/>
            <person name="Togashi T."/>
            <person name="Yamamoto N."/>
            <person name="Seo M."/>
            <person name="Sato S."/>
            <person name="Yamada T."/>
            <person name="Mori H."/>
            <person name="Tajima N."/>
            <person name="Moriyama T."/>
            <person name="Ikeuchi M."/>
            <person name="Watanabe M."/>
            <person name="Wada H."/>
            <person name="Kobayashi K."/>
            <person name="Saito M."/>
            <person name="Masuda T."/>
            <person name="Sasaki-Sekimoto Y."/>
            <person name="Mashiguchi K."/>
            <person name="Awai K."/>
            <person name="Shimojima M."/>
            <person name="Masuda S."/>
            <person name="Iwai M."/>
            <person name="Nobusawa T."/>
            <person name="Narise T."/>
            <person name="Kondo S."/>
            <person name="Saito H."/>
            <person name="Sato R."/>
            <person name="Murakawa M."/>
            <person name="Ihara Y."/>
            <person name="Oshima-Yamada Y."/>
            <person name="Ohtaka K."/>
            <person name="Satoh M."/>
            <person name="Sonobe K."/>
            <person name="Ishii M."/>
            <person name="Ohtani R."/>
            <person name="Kanamori-Sato M."/>
            <person name="Honoki R."/>
            <person name="Miyazaki D."/>
            <person name="Mochizuki H."/>
            <person name="Umetsu J."/>
            <person name="Higashi K."/>
            <person name="Shibata D."/>
            <person name="Kamiya Y."/>
            <person name="Sato N."/>
            <person name="Nakamura Y."/>
            <person name="Tabata S."/>
            <person name="Ida S."/>
            <person name="Kurokawa K."/>
            <person name="Ohta H."/>
        </authorList>
    </citation>
    <scope>NUCLEOTIDE SEQUENCE [LARGE SCALE GENOMIC DNA]</scope>
    <source>
        <strain evidence="6 7">NIES-2285</strain>
    </source>
</reference>
<keyword evidence="4" id="KW-0732">Signal</keyword>
<feature type="domain" description="SRCR" evidence="5">
    <location>
        <begin position="524"/>
        <end position="656"/>
    </location>
</feature>
<evidence type="ECO:0000256" key="2">
    <source>
        <dbReference type="ARBA" id="ARBA00023157"/>
    </source>
</evidence>
<dbReference type="Pfam" id="PF00066">
    <property type="entry name" value="Notch"/>
    <property type="match status" value="1"/>
</dbReference>
<evidence type="ECO:0000313" key="6">
    <source>
        <dbReference type="EMBL" id="GAQ80654.1"/>
    </source>
</evidence>
<keyword evidence="1" id="KW-0677">Repeat</keyword>
<gene>
    <name evidence="6" type="ORF">KFL_000590060</name>
</gene>
<sequence>MAPSPSNAARQSVRLPQPLLAALLIYLTLSHVSSASAAVDEWDGTDDKLDDYAQFMDLDSQITYNAHGHPGMVLEDEEEQSEVGGRHRYNAMHIVDGKGSLLHIKYDVRTVANLVNLANHADVISGVRCFRNELHVSVIDGAPLPTWPTGATLVGGLEWNCTDEEGEPAPFYRRLLRVLPDNESSDVIMETHHREMVHCFRGAKISFKYTPCKGSPDSPGDDLRHARRKLLQFGFVKTLVKTAGQVVDAGVSGVKKMGQAVVIAADVVGNLAINGRFDWHGGQNWDLFQFNYDKATQRAVLQNDVLYAKTATQSNGFNTKESARVTCVNCYATLEAGVSVDIVLKRQQLEQAHRPEPRVQHAHHNGSPVPLVILPSIQLYARANLAAAVRGGATFGVDYQQRLQFGQEFREAWGEFRPVQPEAFARLNLHPPTLSFQGEAMIEGLLILEVTLKLYDAIPVVIAPAPYLGVEFATSLTRIQKSCPISYRIYSGLNLSLGLDKLEIPLGKVKVNVGGSIIPFRKSLRLIGKSYLPCAYCSGCIHTLGSDPLYKWVAGPWGTCGADSVWKRDVTCQADGQPNFAMADALCKDAGAKPPASSACSVAPSCPATCQPADGVCNAECNVAACGHDAGDCRTSDPCRAFSDCRTCLTGPAVCGWCASAGACIQSEAACARDFWTDRCAPEETQIAFSRPSYADTLRAGQSFAVRWSGGPASGKVVLRYRFDDSPDVFSGFGIPAEGVPNSGTFTKSCGGGVRTRTTFCANAGNGTAVDASFCYAAAKPAAPPLSCNTQACVQCPNVPICLPGSGYQCTTCSCLPNGDGTEFCGMYYTDVRTGARTRTGCDTRGNEYQECCRKQGLYCEDKCTEKAQWVVEFSMECSKPCGGGDQYRQFQCRGWLMRKGIRQEEYCEDAFCGRRPPGSGSSATPSRA</sequence>
<proteinExistence type="predicted"/>
<keyword evidence="2" id="KW-1015">Disulfide bond</keyword>
<evidence type="ECO:0000259" key="5">
    <source>
        <dbReference type="PROSITE" id="PS50287"/>
    </source>
</evidence>